<feature type="compositionally biased region" description="Basic and acidic residues" evidence="1">
    <location>
        <begin position="811"/>
        <end position="825"/>
    </location>
</feature>
<feature type="region of interest" description="Disordered" evidence="1">
    <location>
        <begin position="388"/>
        <end position="418"/>
    </location>
</feature>
<dbReference type="AlphaFoldDB" id="A0A1L8DCA1"/>
<feature type="compositionally biased region" description="Basic and acidic residues" evidence="1">
    <location>
        <begin position="1"/>
        <end position="14"/>
    </location>
</feature>
<feature type="compositionally biased region" description="Polar residues" evidence="1">
    <location>
        <begin position="443"/>
        <end position="463"/>
    </location>
</feature>
<feature type="region of interest" description="Disordered" evidence="1">
    <location>
        <begin position="858"/>
        <end position="994"/>
    </location>
</feature>
<sequence length="994" mass="112591">MKAPEGLKREKCNKNAEVAATPTEKRSDSMEKVDVSPENNTKKDTPPEINGRMTTSASAILADHKVQYSEIPKSLSLFEVCTQVPPVSPKHSMAFTIDFGGPADEQRYRNMYEKFQNRHRRGTSLTKFDDVPPPRTKIPMSAKLPRKQIPVPMRDKNRLQAQDASKRHSWSPRSSIATPDIRTKFTPRSLTLTKVLKGNKNDEITCPAPPLIDPQSMGEDQVSDAGTYTLDADNYTEEQKERMNIDLSDDMEELKIREGPKRPNFFQTNLETFDNDLSQRYQESDCPYDGKSVRKNILEISCSHETSTAKPKVSYLERLKNRVKNISDRTFHKSRSPDKLLPSPDVGTFTSVTTSGILSVKHTLENNPRLTRRNSLTKSQIDNSEYVQGVSRLNVNSSDERSVRSPNRSNEISSGATSIKSAVTKNDWIQEWARHARQHSAQKSRSFESPTEDLSSLPDTMSRSAYDEGGYMEGSFMRSQLRSSIQGRIEGTYNDVSERRRLEKRPPLSPTKIPSPVGSLQKRPRSRSSSTRSLQGSLTDDTDVYLQKTAAAITTLQKIHRHSLQNSPKSPNVSSVVPTEEYLLMQLTRMQKYHKRNHSLDGIEAHVKEFRRHHTRHHSYESNDKHPPRCDNTLLYADRQSFIDTDCASDVARKSLIKQTVNALPQKGSPIRRSTSFNSKTPNQTGTPKMPCKTPQRLQSIQKSASSNNFRSVIATYGDDDIMEFIINDNVDLDAEQFASDSDTNEPQKTISNTRYNKAFLMRMEQNRRPAAKQGMVACPNTPEMRRREPNVRQSLRERMSMPRDSSLNRMKQDLARRQQSKEQTPKVQPRYMDISKYKPVTGANFLKKDESKSYLLHKEVKKSPSSASVNLSRGDASRVSNRSIKSAGMRPSSGKKESPAPQKQTKEAELAMWKRRASYDPMKAALEGKRKQDEAKRLAQQQQSKFGESSSAVLRSQSFHSGVSSQTKTTQMAKTTIQNQWTAHSESSDDNES</sequence>
<feature type="compositionally biased region" description="Basic and acidic residues" evidence="1">
    <location>
        <begin position="927"/>
        <end position="938"/>
    </location>
</feature>
<accession>A0A1L8DCA1</accession>
<feature type="compositionally biased region" description="Basic and acidic residues" evidence="1">
    <location>
        <begin position="496"/>
        <end position="506"/>
    </location>
</feature>
<reference evidence="2" key="1">
    <citation type="submission" date="2016-12" db="EMBL/GenBank/DDBJ databases">
        <title>An insight into the sialome and mialome of the sand fly, Nyssomyia neivai.</title>
        <authorList>
            <person name="Sebastian V."/>
            <person name="Goulart T.M."/>
            <person name="Oliveira W."/>
            <person name="Calvo E."/>
            <person name="Oliveira L.F."/>
            <person name="Pinto M.C."/>
            <person name="Rosselino A.M."/>
            <person name="Ribeiro J.M."/>
        </authorList>
    </citation>
    <scope>NUCLEOTIDE SEQUENCE</scope>
</reference>
<protein>
    <submittedName>
        <fullName evidence="2">Uncharacterized protein</fullName>
    </submittedName>
</protein>
<organism evidence="2">
    <name type="scientific">Nyssomyia neivai</name>
    <dbReference type="NCBI Taxonomy" id="330878"/>
    <lineage>
        <taxon>Eukaryota</taxon>
        <taxon>Metazoa</taxon>
        <taxon>Ecdysozoa</taxon>
        <taxon>Arthropoda</taxon>
        <taxon>Hexapoda</taxon>
        <taxon>Insecta</taxon>
        <taxon>Pterygota</taxon>
        <taxon>Neoptera</taxon>
        <taxon>Endopterygota</taxon>
        <taxon>Diptera</taxon>
        <taxon>Nematocera</taxon>
        <taxon>Psychodoidea</taxon>
        <taxon>Psychodidae</taxon>
        <taxon>Nyssomyia</taxon>
    </lineage>
</organism>
<evidence type="ECO:0000256" key="1">
    <source>
        <dbReference type="SAM" id="MobiDB-lite"/>
    </source>
</evidence>
<feature type="compositionally biased region" description="Basic and acidic residues" evidence="1">
    <location>
        <begin position="784"/>
        <end position="802"/>
    </location>
</feature>
<feature type="region of interest" description="Disordered" evidence="1">
    <location>
        <begin position="489"/>
        <end position="537"/>
    </location>
</feature>
<name>A0A1L8DCA1_9DIPT</name>
<dbReference type="EMBL" id="GFDF01009993">
    <property type="protein sequence ID" value="JAV04091.1"/>
    <property type="molecule type" value="Transcribed_RNA"/>
</dbReference>
<feature type="region of interest" description="Disordered" evidence="1">
    <location>
        <begin position="157"/>
        <end position="177"/>
    </location>
</feature>
<feature type="region of interest" description="Disordered" evidence="1">
    <location>
        <begin position="1"/>
        <end position="52"/>
    </location>
</feature>
<feature type="compositionally biased region" description="Basic and acidic residues" evidence="1">
    <location>
        <begin position="895"/>
        <end position="910"/>
    </location>
</feature>
<feature type="region of interest" description="Disordered" evidence="1">
    <location>
        <begin position="434"/>
        <end position="469"/>
    </location>
</feature>
<feature type="compositionally biased region" description="Polar residues" evidence="1">
    <location>
        <begin position="672"/>
        <end position="687"/>
    </location>
</feature>
<feature type="compositionally biased region" description="Basic and acidic residues" evidence="1">
    <location>
        <begin position="23"/>
        <end position="46"/>
    </location>
</feature>
<evidence type="ECO:0000313" key="2">
    <source>
        <dbReference type="EMBL" id="JAV04091.1"/>
    </source>
</evidence>
<feature type="compositionally biased region" description="Polar residues" evidence="1">
    <location>
        <begin position="940"/>
        <end position="986"/>
    </location>
</feature>
<feature type="compositionally biased region" description="Polar residues" evidence="1">
    <location>
        <begin position="404"/>
        <end position="418"/>
    </location>
</feature>
<feature type="region of interest" description="Disordered" evidence="1">
    <location>
        <begin position="781"/>
        <end position="836"/>
    </location>
</feature>
<feature type="compositionally biased region" description="Polar residues" evidence="1">
    <location>
        <begin position="388"/>
        <end position="397"/>
    </location>
</feature>
<feature type="region of interest" description="Disordered" evidence="1">
    <location>
        <begin position="667"/>
        <end position="695"/>
    </location>
</feature>
<proteinExistence type="predicted"/>